<evidence type="ECO:0000256" key="7">
    <source>
        <dbReference type="ARBA" id="ARBA00023125"/>
    </source>
</evidence>
<evidence type="ECO:0000313" key="12">
    <source>
        <dbReference type="Proteomes" id="UP000095287"/>
    </source>
</evidence>
<organism evidence="12 13">
    <name type="scientific">Steinernema glaseri</name>
    <dbReference type="NCBI Taxonomy" id="37863"/>
    <lineage>
        <taxon>Eukaryota</taxon>
        <taxon>Metazoa</taxon>
        <taxon>Ecdysozoa</taxon>
        <taxon>Nematoda</taxon>
        <taxon>Chromadorea</taxon>
        <taxon>Rhabditida</taxon>
        <taxon>Tylenchina</taxon>
        <taxon>Panagrolaimomorpha</taxon>
        <taxon>Strongyloidoidea</taxon>
        <taxon>Steinernematidae</taxon>
        <taxon>Steinernema</taxon>
    </lineage>
</organism>
<proteinExistence type="inferred from homology"/>
<feature type="compositionally biased region" description="Acidic residues" evidence="9">
    <location>
        <begin position="478"/>
        <end position="489"/>
    </location>
</feature>
<feature type="compositionally biased region" description="Acidic residues" evidence="9">
    <location>
        <begin position="554"/>
        <end position="563"/>
    </location>
</feature>
<dbReference type="CDD" id="cd18007">
    <property type="entry name" value="DEXHc_ATRX-like"/>
    <property type="match status" value="1"/>
</dbReference>
<evidence type="ECO:0000256" key="2">
    <source>
        <dbReference type="ARBA" id="ARBA00007025"/>
    </source>
</evidence>
<feature type="compositionally biased region" description="Basic and acidic residues" evidence="9">
    <location>
        <begin position="490"/>
        <end position="501"/>
    </location>
</feature>
<dbReference type="SMART" id="SM00487">
    <property type="entry name" value="DEXDc"/>
    <property type="match status" value="1"/>
</dbReference>
<evidence type="ECO:0000313" key="13">
    <source>
        <dbReference type="WBParaSite" id="L893_g1977.t1"/>
    </source>
</evidence>
<dbReference type="PROSITE" id="PS51192">
    <property type="entry name" value="HELICASE_ATP_BIND_1"/>
    <property type="match status" value="1"/>
</dbReference>
<evidence type="ECO:0000256" key="5">
    <source>
        <dbReference type="ARBA" id="ARBA00022806"/>
    </source>
</evidence>
<protein>
    <submittedName>
        <fullName evidence="13">LisH domain-containing protein</fullName>
    </submittedName>
</protein>
<feature type="compositionally biased region" description="Basic and acidic residues" evidence="9">
    <location>
        <begin position="440"/>
        <end position="460"/>
    </location>
</feature>
<feature type="compositionally biased region" description="Polar residues" evidence="9">
    <location>
        <begin position="91"/>
        <end position="100"/>
    </location>
</feature>
<keyword evidence="12" id="KW-1185">Reference proteome</keyword>
<feature type="compositionally biased region" description="Basic and acidic residues" evidence="9">
    <location>
        <begin position="263"/>
        <end position="272"/>
    </location>
</feature>
<dbReference type="GO" id="GO:0003677">
    <property type="term" value="F:DNA binding"/>
    <property type="evidence" value="ECO:0007669"/>
    <property type="project" value="UniProtKB-KW"/>
</dbReference>
<keyword evidence="7" id="KW-0238">DNA-binding</keyword>
<evidence type="ECO:0000256" key="6">
    <source>
        <dbReference type="ARBA" id="ARBA00022840"/>
    </source>
</evidence>
<evidence type="ECO:0000256" key="8">
    <source>
        <dbReference type="ARBA" id="ARBA00023242"/>
    </source>
</evidence>
<comment type="subcellular location">
    <subcellularLocation>
        <location evidence="1">Nucleus</location>
    </subcellularLocation>
</comment>
<dbReference type="Gene3D" id="3.40.50.10810">
    <property type="entry name" value="Tandem AAA-ATPase domain"/>
    <property type="match status" value="1"/>
</dbReference>
<feature type="compositionally biased region" description="Low complexity" evidence="9">
    <location>
        <begin position="370"/>
        <end position="388"/>
    </location>
</feature>
<evidence type="ECO:0000256" key="9">
    <source>
        <dbReference type="SAM" id="MobiDB-lite"/>
    </source>
</evidence>
<sequence length="1816" mass="205247">MTPPRALQAPEVGYYSPMENNIEACAKGLARHLVRQGDLLRLKYLKLILEDLSLDPNPIAKGSSDECESIFNEMFPSSGQAVTVKKESVHSSEQLGQPNLPSGMGSDRTPEEPPVCSRLTTIKPEPLSERRRNTQKIIYLSSSAEDESVIADAQIGPSTSFAPHGRASSVATRIKENEEMKKSSPVKHSQGVSSKAVQIDLGSCPTCPEETSSRMETTEDNDDGQVAGIYRPISPEISSGHDSPEHDFTLTSSDEDKDTPEDPPVRSRDAIIKPEPLSGRRRTVQRIVYMSSSSETSSEDESPAERRPPKRHRMVLRGASRSLKSSSPSSADEKPPKRHRMVLPSTSESDGSSSSSESEGPVQELRSAAPVLSDNGSSSSLVPSPSAPWRIIVVPRSEDESSEEDGEDGTGARMTEKDFEVVMEQLDNLEENARYSDGGEEPKLREGPLEVEDRVHKEEHDADTEVTPFPNLHSASEQEGDSEEDDHEQEGEKDLESRDYSTAEEIDALLEEFEEFEKSLLLPENKPQDDEVEVPPSPNLPAANDQDAENKGDESEEDQEDLESRDCTTTNGIDSMFEEVEEFQESSTLPEDGPQDEEIEPTPFHLPAVNEQNFEEEEDESEDDQFSEEEEDLESRDYSTAEEIDALLEEFEEFEKSFNLPKDEPQDEEVEPASLNSLPAANELMTVMEEDWEERELESPDYTTAEGLDALLDEFDEFMKTLESSEKIFVKQECDSSTEEGEDVLGTEGAENGGIEAIPEEAEVKEEDDEEDLPPSNEDEAKEQEHNNEEGQEIPEKEARSSLMGRGGGSTLEPAPRKPSNGVRTRVYDRSHSRTPDADGGFTDPIDDQMAMEEREMFELVQGLLSDEEPDEDVEEAESSDRKGEYNDEISSSSPVSETIASSVASEYEADTTEDDSDTIVAENDDTGESGMDDDDQVQITTRKRKTLQIDSESGDGARPAKRRKKKLESEEDEDLDSESDAEGLLDDCETNWKKIRSTKIMSDADLSQATLEAKRREFEKRERLQQKEREFSQVVLSQRSHLTSLTLDLDANSDYPCPVEVDPELARQLKPHQVEGIQFMYGRAIESLDRLEEPGGGGILAHCMGLGKTFQVVAFLHTILTHPKIQQKIRKVLIVVPKNVVINWKSEFKKWLVSDRTIRVTGFDSSHSTLQSRLKVLEKWSSASKPSVLIISYNMVRRMATRQKEKTWNRQIREQCISYLFNPDLVVCDEAHELKNNKTALYTVMKDIATTRKICLTGTPMQNNLLEYYNMVDFINPNLLGTEHEFRNKYMNPIQCGSRKDSNVDEVKLMKKQSFLLANSLKNCIHRRNHRLLFESLPPKLEYVVKVKMAHRQRLIYLAFMRFLKGHNVTMKKLGRMIGHYNRVLLLTAHPHPFVADLKDRKDDSVREEEGDETIAGTIADFAQKMKEKLPEDAETSLELSNKLVVLMELIKKCEQVGDKLLIFSQRRPTLQLIGAMLGHLAANNLWYLDGHKALHAKEEWSWKEKLDYCVINGDTRMEQRDAIQERFNDENERRLRLMLISTKAGCLGTNLVGANRVVIFDVSWNPANDTQALFRVCRYGQKKPTYIYRLVAADSLEEVVYKRQVNKLSTSKRVVDEEVLRNHFRACETDLVLEEEEVEEQMVTTDAPPKDRLLLELMEAHPEKIKTCLEHESLFHHQEEEELTEQEKKIALEDEKKEQFRQGQNQGNSISILPLLSMLEGPSGIPAPLASGQDQVQGEVDGDIEMVPLHNLPSDDEIQEDELVPGQGREEEENDDSRDTIVRLSQEFQPLLLYRELILSMRHRHIVPRESSSE</sequence>
<feature type="compositionally biased region" description="Basic and acidic residues" evidence="9">
    <location>
        <begin position="826"/>
        <end position="837"/>
    </location>
</feature>
<dbReference type="PANTHER" id="PTHR45797:SF1">
    <property type="entry name" value="HELICASE ARIP4"/>
    <property type="match status" value="1"/>
</dbReference>
<comment type="similarity">
    <text evidence="2">Belongs to the SNF2/RAD54 helicase family.</text>
</comment>
<feature type="compositionally biased region" description="Low complexity" evidence="9">
    <location>
        <begin position="345"/>
        <end position="359"/>
    </location>
</feature>
<feature type="region of interest" description="Disordered" evidence="9">
    <location>
        <begin position="86"/>
        <end position="115"/>
    </location>
</feature>
<reference evidence="13" key="1">
    <citation type="submission" date="2016-11" db="UniProtKB">
        <authorList>
            <consortium name="WormBaseParasite"/>
        </authorList>
    </citation>
    <scope>IDENTIFICATION</scope>
</reference>
<evidence type="ECO:0000259" key="11">
    <source>
        <dbReference type="PROSITE" id="PS51194"/>
    </source>
</evidence>
<feature type="compositionally biased region" description="Polar residues" evidence="9">
    <location>
        <begin position="889"/>
        <end position="905"/>
    </location>
</feature>
<dbReference type="CDD" id="cd18793">
    <property type="entry name" value="SF2_C_SNF"/>
    <property type="match status" value="1"/>
</dbReference>
<keyword evidence="6" id="KW-0067">ATP-binding</keyword>
<dbReference type="Pfam" id="PF00271">
    <property type="entry name" value="Helicase_C"/>
    <property type="match status" value="1"/>
</dbReference>
<feature type="compositionally biased region" description="Acidic residues" evidence="9">
    <location>
        <begin position="908"/>
        <end position="937"/>
    </location>
</feature>
<dbReference type="PROSITE" id="PS51194">
    <property type="entry name" value="HELICASE_CTER"/>
    <property type="match status" value="1"/>
</dbReference>
<keyword evidence="8" id="KW-0539">Nucleus</keyword>
<evidence type="ECO:0000259" key="10">
    <source>
        <dbReference type="PROSITE" id="PS51192"/>
    </source>
</evidence>
<dbReference type="InterPro" id="IPR000330">
    <property type="entry name" value="SNF2_N"/>
</dbReference>
<keyword evidence="4" id="KW-0378">Hydrolase</keyword>
<name>A0A1I7YUB0_9BILA</name>
<feature type="compositionally biased region" description="Acidic residues" evidence="9">
    <location>
        <begin position="758"/>
        <end position="782"/>
    </location>
</feature>
<dbReference type="GO" id="GO:0005634">
    <property type="term" value="C:nucleus"/>
    <property type="evidence" value="ECO:0007669"/>
    <property type="project" value="UniProtKB-SubCell"/>
</dbReference>
<dbReference type="PANTHER" id="PTHR45797">
    <property type="entry name" value="RAD54-LIKE"/>
    <property type="match status" value="1"/>
</dbReference>
<dbReference type="Pfam" id="PF00176">
    <property type="entry name" value="SNF2-rel_dom"/>
    <property type="match status" value="1"/>
</dbReference>
<dbReference type="GO" id="GO:0004386">
    <property type="term" value="F:helicase activity"/>
    <property type="evidence" value="ECO:0007669"/>
    <property type="project" value="UniProtKB-KW"/>
</dbReference>
<feature type="compositionally biased region" description="Acidic residues" evidence="9">
    <location>
        <begin position="613"/>
        <end position="653"/>
    </location>
</feature>
<feature type="region of interest" description="Disordered" evidence="9">
    <location>
        <begin position="730"/>
        <end position="984"/>
    </location>
</feature>
<feature type="compositionally biased region" description="Polar residues" evidence="9">
    <location>
        <begin position="186"/>
        <end position="196"/>
    </location>
</feature>
<feature type="compositionally biased region" description="Acidic residues" evidence="9">
    <location>
        <begin position="970"/>
        <end position="984"/>
    </location>
</feature>
<dbReference type="SUPFAM" id="SSF52540">
    <property type="entry name" value="P-loop containing nucleoside triphosphate hydrolases"/>
    <property type="match status" value="2"/>
</dbReference>
<dbReference type="InterPro" id="IPR001650">
    <property type="entry name" value="Helicase_C-like"/>
</dbReference>
<feature type="compositionally biased region" description="Acidic residues" evidence="9">
    <location>
        <begin position="502"/>
        <end position="515"/>
    </location>
</feature>
<accession>A0A1I7YUB0</accession>
<feature type="compositionally biased region" description="Acidic residues" evidence="9">
    <location>
        <begin position="866"/>
        <end position="878"/>
    </location>
</feature>
<evidence type="ECO:0000256" key="4">
    <source>
        <dbReference type="ARBA" id="ARBA00022801"/>
    </source>
</evidence>
<dbReference type="InterPro" id="IPR038718">
    <property type="entry name" value="SNF2-like_sf"/>
</dbReference>
<feature type="compositionally biased region" description="Basic and acidic residues" evidence="9">
    <location>
        <begin position="783"/>
        <end position="800"/>
    </location>
</feature>
<dbReference type="Gene3D" id="3.40.50.300">
    <property type="entry name" value="P-loop containing nucleotide triphosphate hydrolases"/>
    <property type="match status" value="1"/>
</dbReference>
<dbReference type="WBParaSite" id="L893_g1977.t1">
    <property type="protein sequence ID" value="L893_g1977.t1"/>
    <property type="gene ID" value="L893_g1977"/>
</dbReference>
<dbReference type="GO" id="GO:0005524">
    <property type="term" value="F:ATP binding"/>
    <property type="evidence" value="ECO:0007669"/>
    <property type="project" value="UniProtKB-KW"/>
</dbReference>
<evidence type="ECO:0000256" key="3">
    <source>
        <dbReference type="ARBA" id="ARBA00022741"/>
    </source>
</evidence>
<dbReference type="InterPro" id="IPR027417">
    <property type="entry name" value="P-loop_NTPase"/>
</dbReference>
<dbReference type="Proteomes" id="UP000095287">
    <property type="component" value="Unplaced"/>
</dbReference>
<dbReference type="InterPro" id="IPR014001">
    <property type="entry name" value="Helicase_ATP-bd"/>
</dbReference>
<keyword evidence="5" id="KW-0347">Helicase</keyword>
<evidence type="ECO:0000256" key="1">
    <source>
        <dbReference type="ARBA" id="ARBA00004123"/>
    </source>
</evidence>
<keyword evidence="3" id="KW-0547">Nucleotide-binding</keyword>
<dbReference type="InterPro" id="IPR044574">
    <property type="entry name" value="ARIP4-like"/>
</dbReference>
<feature type="region of interest" description="Disordered" evidence="9">
    <location>
        <begin position="176"/>
        <end position="680"/>
    </location>
</feature>
<dbReference type="SMART" id="SM00490">
    <property type="entry name" value="HELICc"/>
    <property type="match status" value="1"/>
</dbReference>
<dbReference type="GO" id="GO:0016887">
    <property type="term" value="F:ATP hydrolysis activity"/>
    <property type="evidence" value="ECO:0007669"/>
    <property type="project" value="InterPro"/>
</dbReference>
<feature type="domain" description="Helicase C-terminal" evidence="11">
    <location>
        <begin position="1447"/>
        <end position="1641"/>
    </location>
</feature>
<dbReference type="InterPro" id="IPR049730">
    <property type="entry name" value="SNF2/RAD54-like_C"/>
</dbReference>
<feature type="domain" description="Helicase ATP-binding" evidence="10">
    <location>
        <begin position="1090"/>
        <end position="1279"/>
    </location>
</feature>
<feature type="compositionally biased region" description="Low complexity" evidence="9">
    <location>
        <begin position="320"/>
        <end position="330"/>
    </location>
</feature>
<feature type="compositionally biased region" description="Acidic residues" evidence="9">
    <location>
        <begin position="736"/>
        <end position="745"/>
    </location>
</feature>